<evidence type="ECO:0000313" key="4">
    <source>
        <dbReference type="EMBL" id="PXF48245.1"/>
    </source>
</evidence>
<protein>
    <submittedName>
        <fullName evidence="4">Plant cysteine oxidase 3</fullName>
    </submittedName>
</protein>
<dbReference type="Gene3D" id="2.60.120.10">
    <property type="entry name" value="Jelly Rolls"/>
    <property type="match status" value="1"/>
</dbReference>
<sequence>MGRLRAFISSMLPRFVHSRSSAPVCSLHRVADVANNAVQISRGNSNNKHVSLTDSQLAELVDAVGAMNPEDLSIEKQRFIDEAHKYNDHQSIVYMEIANKPNYTITVFVLPPGTSIPLHDHPRMYVVSRVLWGELNVKAYDIFPHDSLRLPEEQLFAKRNEHFRLPAGEVRALTPTASNVHSFAAEEWTAVFDVLLPPYDPAEDRSCTYYKVSPFENPQLHQQADAILEKCPCPRDFNTVASDYNGIKID</sequence>
<keyword evidence="3" id="KW-0408">Iron</keyword>
<dbReference type="STRING" id="448386.A0A2V3J1N6"/>
<keyword evidence="5" id="KW-1185">Reference proteome</keyword>
<dbReference type="OrthoDB" id="271433at2759"/>
<dbReference type="AlphaFoldDB" id="A0A2V3J1N6"/>
<dbReference type="InterPro" id="IPR011051">
    <property type="entry name" value="RmlC_Cupin_sf"/>
</dbReference>
<dbReference type="InterPro" id="IPR014710">
    <property type="entry name" value="RmlC-like_jellyroll"/>
</dbReference>
<keyword evidence="1" id="KW-0479">Metal-binding</keyword>
<dbReference type="GO" id="GO:0016702">
    <property type="term" value="F:oxidoreductase activity, acting on single donors with incorporation of molecular oxygen, incorporation of two atoms of oxygen"/>
    <property type="evidence" value="ECO:0007669"/>
    <property type="project" value="InterPro"/>
</dbReference>
<reference evidence="4 5" key="1">
    <citation type="journal article" date="2018" name="Mol. Biol. Evol.">
        <title>Analysis of the draft genome of the red seaweed Gracilariopsis chorda provides insights into genome size evolution in Rhodophyta.</title>
        <authorList>
            <person name="Lee J."/>
            <person name="Yang E.C."/>
            <person name="Graf L."/>
            <person name="Yang J.H."/>
            <person name="Qiu H."/>
            <person name="Zel Zion U."/>
            <person name="Chan C.X."/>
            <person name="Stephens T.G."/>
            <person name="Weber A.P.M."/>
            <person name="Boo G.H."/>
            <person name="Boo S.M."/>
            <person name="Kim K.M."/>
            <person name="Shin Y."/>
            <person name="Jung M."/>
            <person name="Lee S.J."/>
            <person name="Yim H.S."/>
            <person name="Lee J.H."/>
            <person name="Bhattacharya D."/>
            <person name="Yoon H.S."/>
        </authorList>
    </citation>
    <scope>NUCLEOTIDE SEQUENCE [LARGE SCALE GENOMIC DNA]</scope>
    <source>
        <strain evidence="4 5">SKKU-2015</strain>
        <tissue evidence="4">Whole body</tissue>
    </source>
</reference>
<dbReference type="GO" id="GO:0046872">
    <property type="term" value="F:metal ion binding"/>
    <property type="evidence" value="ECO:0007669"/>
    <property type="project" value="UniProtKB-KW"/>
</dbReference>
<gene>
    <name evidence="4" type="ORF">BWQ96_01934</name>
</gene>
<evidence type="ECO:0000313" key="5">
    <source>
        <dbReference type="Proteomes" id="UP000247409"/>
    </source>
</evidence>
<dbReference type="Proteomes" id="UP000247409">
    <property type="component" value="Unassembled WGS sequence"/>
</dbReference>
<keyword evidence="2" id="KW-0560">Oxidoreductase</keyword>
<accession>A0A2V3J1N6</accession>
<dbReference type="PANTHER" id="PTHR22966">
    <property type="entry name" value="2-AMINOETHANETHIOL DIOXYGENASE"/>
    <property type="match status" value="1"/>
</dbReference>
<dbReference type="InterPro" id="IPR012864">
    <property type="entry name" value="PCO/ADO"/>
</dbReference>
<name>A0A2V3J1N6_9FLOR</name>
<dbReference type="PANTHER" id="PTHR22966:SF61">
    <property type="entry name" value="2-AMINOETHANETHIOL DIOXYGENASE"/>
    <property type="match status" value="1"/>
</dbReference>
<organism evidence="4 5">
    <name type="scientific">Gracilariopsis chorda</name>
    <dbReference type="NCBI Taxonomy" id="448386"/>
    <lineage>
        <taxon>Eukaryota</taxon>
        <taxon>Rhodophyta</taxon>
        <taxon>Florideophyceae</taxon>
        <taxon>Rhodymeniophycidae</taxon>
        <taxon>Gracilariales</taxon>
        <taxon>Gracilariaceae</taxon>
        <taxon>Gracilariopsis</taxon>
    </lineage>
</organism>
<evidence type="ECO:0000256" key="2">
    <source>
        <dbReference type="ARBA" id="ARBA00023002"/>
    </source>
</evidence>
<dbReference type="EMBL" id="NBIV01000015">
    <property type="protein sequence ID" value="PXF48245.1"/>
    <property type="molecule type" value="Genomic_DNA"/>
</dbReference>
<dbReference type="CDD" id="cd20289">
    <property type="entry name" value="cupin_ADO"/>
    <property type="match status" value="1"/>
</dbReference>
<evidence type="ECO:0000256" key="1">
    <source>
        <dbReference type="ARBA" id="ARBA00022723"/>
    </source>
</evidence>
<proteinExistence type="predicted"/>
<evidence type="ECO:0000256" key="3">
    <source>
        <dbReference type="ARBA" id="ARBA00023004"/>
    </source>
</evidence>
<comment type="caution">
    <text evidence="4">The sequence shown here is derived from an EMBL/GenBank/DDBJ whole genome shotgun (WGS) entry which is preliminary data.</text>
</comment>
<dbReference type="Pfam" id="PF07847">
    <property type="entry name" value="PCO_ADO"/>
    <property type="match status" value="1"/>
</dbReference>
<dbReference type="SUPFAM" id="SSF51182">
    <property type="entry name" value="RmlC-like cupins"/>
    <property type="match status" value="1"/>
</dbReference>